<feature type="chain" id="PRO_5013109123" evidence="3">
    <location>
        <begin position="21"/>
        <end position="353"/>
    </location>
</feature>
<evidence type="ECO:0000313" key="6">
    <source>
        <dbReference type="Proteomes" id="UP000181962"/>
    </source>
</evidence>
<evidence type="ECO:0000256" key="1">
    <source>
        <dbReference type="ARBA" id="ARBA00009387"/>
    </source>
</evidence>
<dbReference type="SUPFAM" id="SSF53955">
    <property type="entry name" value="Lysozyme-like"/>
    <property type="match status" value="1"/>
</dbReference>
<dbReference type="EMBL" id="CP017637">
    <property type="protein sequence ID" value="APG12605.1"/>
    <property type="molecule type" value="Genomic_DNA"/>
</dbReference>
<proteinExistence type="inferred from homology"/>
<dbReference type="InterPro" id="IPR023346">
    <property type="entry name" value="Lysozyme-like_dom_sf"/>
</dbReference>
<dbReference type="Pfam" id="PF01464">
    <property type="entry name" value="SLT"/>
    <property type="match status" value="1"/>
</dbReference>
<dbReference type="InterPro" id="IPR008258">
    <property type="entry name" value="Transglycosylase_SLT_dom_1"/>
</dbReference>
<dbReference type="AlphaFoldDB" id="A0A1L3FH07"/>
<feature type="region of interest" description="Disordered" evidence="2">
    <location>
        <begin position="109"/>
        <end position="134"/>
    </location>
</feature>
<feature type="signal peptide" evidence="3">
    <location>
        <begin position="1"/>
        <end position="20"/>
    </location>
</feature>
<keyword evidence="3" id="KW-0732">Signal</keyword>
<name>A0A1L3FH07_BRAJP</name>
<organism evidence="5 6">
    <name type="scientific">Bradyrhizobium japonicum</name>
    <dbReference type="NCBI Taxonomy" id="375"/>
    <lineage>
        <taxon>Bacteria</taxon>
        <taxon>Pseudomonadati</taxon>
        <taxon>Pseudomonadota</taxon>
        <taxon>Alphaproteobacteria</taxon>
        <taxon>Hyphomicrobiales</taxon>
        <taxon>Nitrobacteraceae</taxon>
        <taxon>Bradyrhizobium</taxon>
    </lineage>
</organism>
<evidence type="ECO:0000313" key="5">
    <source>
        <dbReference type="EMBL" id="APG12605.1"/>
    </source>
</evidence>
<dbReference type="RefSeq" id="WP_071914787.1">
    <property type="nucleotide sequence ID" value="NZ_JANUDB010000001.1"/>
</dbReference>
<evidence type="ECO:0000256" key="3">
    <source>
        <dbReference type="SAM" id="SignalP"/>
    </source>
</evidence>
<comment type="similarity">
    <text evidence="1">Belongs to the virb1 family.</text>
</comment>
<protein>
    <submittedName>
        <fullName evidence="5">Transglycosylase</fullName>
    </submittedName>
</protein>
<dbReference type="Proteomes" id="UP000181962">
    <property type="component" value="Chromosome"/>
</dbReference>
<dbReference type="Gene3D" id="1.10.530.10">
    <property type="match status" value="1"/>
</dbReference>
<sequence length="353" mass="37924">MKIWQTSCIAGALTATSLVAIGQIAVPRPSIATPNARVADAFSGIPLNVTTVLSNAGAAFPAPAIETKFDTGLSANAIVAAGFSAAAPDSVPPSDVTTSQEPMVQVASLEAASPENSATLQQDRPPVASPNPGEGKPSYLKYYVYSEIPPPEKPAKIALSALSDVPLGTPVQEIERAAEAFGVDVNFMKAVAKIESDFNPRQRTGSYVGLFQLSKYEFSKYGSGDILNPRDNAVGAAYKFLSEAALFEIMTQKKPTLSDLYLIHQQGWEGAAQHIGRPQRIAWKSMCATREGSAKGERWCKRAIWGNTLPAVKREWKSVDDLTSGAFVAMWRDRVDTLYARYPVLTAAAERSR</sequence>
<accession>A0A1L3FH07</accession>
<evidence type="ECO:0000259" key="4">
    <source>
        <dbReference type="Pfam" id="PF01464"/>
    </source>
</evidence>
<evidence type="ECO:0000256" key="2">
    <source>
        <dbReference type="SAM" id="MobiDB-lite"/>
    </source>
</evidence>
<gene>
    <name evidence="5" type="ORF">BKD09_30135</name>
</gene>
<feature type="domain" description="Transglycosylase SLT" evidence="4">
    <location>
        <begin position="174"/>
        <end position="238"/>
    </location>
</feature>
<reference evidence="5 6" key="1">
    <citation type="submission" date="2016-11" db="EMBL/GenBank/DDBJ databases">
        <title>Complete Genome Sequence of Bradyrhizobium sp. strain J5, an isolated from soybean nodule in Hokkaido.</title>
        <authorList>
            <person name="Kanehara K."/>
        </authorList>
    </citation>
    <scope>NUCLEOTIDE SEQUENCE [LARGE SCALE GENOMIC DNA]</scope>
    <source>
        <strain evidence="5 6">J5</strain>
    </source>
</reference>